<evidence type="ECO:0000259" key="4">
    <source>
        <dbReference type="PROSITE" id="PS50987"/>
    </source>
</evidence>
<keyword evidence="6" id="KW-1185">Reference proteome</keyword>
<dbReference type="InterPro" id="IPR036390">
    <property type="entry name" value="WH_DNA-bd_sf"/>
</dbReference>
<dbReference type="InterPro" id="IPR011991">
    <property type="entry name" value="ArsR-like_HTH"/>
</dbReference>
<reference evidence="5 6" key="1">
    <citation type="submission" date="2013-08" db="EMBL/GenBank/DDBJ databases">
        <title>Genome sequencing of Cellulomonas carbonis T26.</title>
        <authorList>
            <person name="Chen F."/>
            <person name="Li Y."/>
            <person name="Wang G."/>
        </authorList>
    </citation>
    <scope>NUCLEOTIDE SEQUENCE [LARGE SCALE GENOMIC DNA]</scope>
    <source>
        <strain evidence="5 6">T26</strain>
    </source>
</reference>
<reference evidence="5 6" key="2">
    <citation type="journal article" date="2015" name="Stand. Genomic Sci.">
        <title>Draft genome sequence of Cellulomonas carbonis T26(T) and comparative analysis of six Cellulomonas genomes.</title>
        <authorList>
            <person name="Zhuang W."/>
            <person name="Zhang S."/>
            <person name="Xia X."/>
            <person name="Wang G."/>
        </authorList>
    </citation>
    <scope>NUCLEOTIDE SEQUENCE [LARGE SCALE GENOMIC DNA]</scope>
    <source>
        <strain evidence="5 6">T26</strain>
    </source>
</reference>
<dbReference type="CDD" id="cd00090">
    <property type="entry name" value="HTH_ARSR"/>
    <property type="match status" value="1"/>
</dbReference>
<dbReference type="GO" id="GO:0003700">
    <property type="term" value="F:DNA-binding transcription factor activity"/>
    <property type="evidence" value="ECO:0007669"/>
    <property type="project" value="InterPro"/>
</dbReference>
<comment type="caution">
    <text evidence="5">The sequence shown here is derived from an EMBL/GenBank/DDBJ whole genome shotgun (WGS) entry which is preliminary data.</text>
</comment>
<dbReference type="NCBIfam" id="NF033788">
    <property type="entry name" value="HTH_metalloreg"/>
    <property type="match status" value="1"/>
</dbReference>
<dbReference type="GO" id="GO:0016740">
    <property type="term" value="F:transferase activity"/>
    <property type="evidence" value="ECO:0007669"/>
    <property type="project" value="UniProtKB-KW"/>
</dbReference>
<sequence length="132" mass="13666">MSTATTTTAAPSGARQLPVVPPQPTAVEACCAPLQSAALSDAEAAVLARRFAALSDPVRLRLLSLLSTDPDGAVCACDLVEPVGKSQPTVSHHLKILREAGLVTSEKRGTNVWYAAVPAAIETLREALAPAR</sequence>
<dbReference type="PROSITE" id="PS50987">
    <property type="entry name" value="HTH_ARSR_2"/>
    <property type="match status" value="1"/>
</dbReference>
<feature type="domain" description="HTH arsR-type" evidence="4">
    <location>
        <begin position="39"/>
        <end position="132"/>
    </location>
</feature>
<keyword evidence="5" id="KW-0808">Transferase</keyword>
<organism evidence="5 6">
    <name type="scientific">Cellulomonas carbonis T26</name>
    <dbReference type="NCBI Taxonomy" id="947969"/>
    <lineage>
        <taxon>Bacteria</taxon>
        <taxon>Bacillati</taxon>
        <taxon>Actinomycetota</taxon>
        <taxon>Actinomycetes</taxon>
        <taxon>Micrococcales</taxon>
        <taxon>Cellulomonadaceae</taxon>
        <taxon>Cellulomonas</taxon>
    </lineage>
</organism>
<proteinExistence type="predicted"/>
<evidence type="ECO:0000256" key="1">
    <source>
        <dbReference type="ARBA" id="ARBA00023015"/>
    </source>
</evidence>
<accession>A0A0A0BPI0</accession>
<evidence type="ECO:0000256" key="2">
    <source>
        <dbReference type="ARBA" id="ARBA00023125"/>
    </source>
</evidence>
<protein>
    <submittedName>
        <fullName evidence="5">GNAT family acetyltransferase</fullName>
    </submittedName>
</protein>
<dbReference type="GO" id="GO:0003677">
    <property type="term" value="F:DNA binding"/>
    <property type="evidence" value="ECO:0007669"/>
    <property type="project" value="UniProtKB-KW"/>
</dbReference>
<dbReference type="SMART" id="SM00418">
    <property type="entry name" value="HTH_ARSR"/>
    <property type="match status" value="1"/>
</dbReference>
<dbReference type="PANTHER" id="PTHR33154:SF18">
    <property type="entry name" value="ARSENICAL RESISTANCE OPERON REPRESSOR"/>
    <property type="match status" value="1"/>
</dbReference>
<dbReference type="InterPro" id="IPR001845">
    <property type="entry name" value="HTH_ArsR_DNA-bd_dom"/>
</dbReference>
<keyword evidence="3" id="KW-0804">Transcription</keyword>
<dbReference type="Gene3D" id="1.10.10.10">
    <property type="entry name" value="Winged helix-like DNA-binding domain superfamily/Winged helix DNA-binding domain"/>
    <property type="match status" value="1"/>
</dbReference>
<name>A0A0A0BPI0_9CELL</name>
<dbReference type="Pfam" id="PF01022">
    <property type="entry name" value="HTH_5"/>
    <property type="match status" value="1"/>
</dbReference>
<keyword evidence="1" id="KW-0805">Transcription regulation</keyword>
<evidence type="ECO:0000313" key="5">
    <source>
        <dbReference type="EMBL" id="KGM09572.1"/>
    </source>
</evidence>
<dbReference type="SUPFAM" id="SSF46785">
    <property type="entry name" value="Winged helix' DNA-binding domain"/>
    <property type="match status" value="1"/>
</dbReference>
<dbReference type="PROSITE" id="PS00846">
    <property type="entry name" value="HTH_ARSR_1"/>
    <property type="match status" value="1"/>
</dbReference>
<dbReference type="Proteomes" id="UP000029839">
    <property type="component" value="Unassembled WGS sequence"/>
</dbReference>
<dbReference type="PANTHER" id="PTHR33154">
    <property type="entry name" value="TRANSCRIPTIONAL REGULATOR, ARSR FAMILY"/>
    <property type="match status" value="1"/>
</dbReference>
<dbReference type="InterPro" id="IPR036388">
    <property type="entry name" value="WH-like_DNA-bd_sf"/>
</dbReference>
<dbReference type="RefSeq" id="WP_229734609.1">
    <property type="nucleotide sequence ID" value="NZ_AXCY01000088.1"/>
</dbReference>
<keyword evidence="2" id="KW-0238">DNA-binding</keyword>
<gene>
    <name evidence="5" type="ORF">N868_01485</name>
</gene>
<dbReference type="EMBL" id="AXCY01000088">
    <property type="protein sequence ID" value="KGM09572.1"/>
    <property type="molecule type" value="Genomic_DNA"/>
</dbReference>
<dbReference type="InterPro" id="IPR018334">
    <property type="entry name" value="ArsR_HTH"/>
</dbReference>
<dbReference type="AlphaFoldDB" id="A0A0A0BPI0"/>
<evidence type="ECO:0000256" key="3">
    <source>
        <dbReference type="ARBA" id="ARBA00023163"/>
    </source>
</evidence>
<dbReference type="InterPro" id="IPR051081">
    <property type="entry name" value="HTH_MetalResp_TranReg"/>
</dbReference>
<evidence type="ECO:0000313" key="6">
    <source>
        <dbReference type="Proteomes" id="UP000029839"/>
    </source>
</evidence>
<dbReference type="PRINTS" id="PR00778">
    <property type="entry name" value="HTHARSR"/>
</dbReference>